<evidence type="ECO:0000259" key="17">
    <source>
        <dbReference type="PROSITE" id="PS51384"/>
    </source>
</evidence>
<feature type="transmembrane region" description="Helical" evidence="16">
    <location>
        <begin position="187"/>
        <end position="210"/>
    </location>
</feature>
<sequence>MEPQRTPPPPSRGGGGGGNYNTIRAAIMAVVMIVFTGYLFLWVMLPTNPYRLKWQPKLRTQTASTYFGTTHGATYLVFTFPVLLIAVLGCAYVHLGKKSSDDDHTEGKNGNNNHRLAIWKRPMIIKGLGIVSRIEIAFFLMFIALLIWSFATYLHNSFATITPKSAAKKGEKVWEVKLDSASHRLAFIGNIAFAFLFFPVTRGSSVLPLFGLTSEGSVKYHIWLGHIIMTLFTAHGIGYVVYWASVHELSEMLDWPKTGVSNVAGEISLVAGLIMWATTFPRIRRKMFEVFFYTHHMYIPFVVFFIFHVGINYASMMLPGFFLFVIDRYLRFLQSRSNVRLLSARVLPCQAVELNFSKTKGLSYTPTSTIFLNIPIISKMQWHPFTISSSSNLQSDNLSVIIKGEGKWSNKLHQLLSSSPSSIDRIDVSIEGPYGPTSTDFLRHELLVMVSGGSGVTPFISIIRELIYTSEVLKCKTPEIILVSSFKNSNDLTMLDLILPLCGAPSEFPNLDLKIEAYVTREKGAPHEEEQEKTKTRTVWLKPNPSDAPISPILGQNNYLWLGAIISSSFIIYLLFIGILTRYYIFPIDRNTNKKYSSTSRALLHMLFLCIGIFIAATSAFLMNKSKNAKEKNIQIQNMEGPTPQASPNSLFHNADRELESLPQQSISQSVNLHYGERPDLKKFLFERKESSVGVLVCGPKKMRHEVANICSSGLAANLHFESISFSW</sequence>
<dbReference type="PANTHER" id="PTHR11972">
    <property type="entry name" value="NADPH OXIDASE"/>
    <property type="match status" value="1"/>
</dbReference>
<dbReference type="GO" id="GO:0140618">
    <property type="term" value="F:ferric-chelate reductase (NADH) activity"/>
    <property type="evidence" value="ECO:0007669"/>
    <property type="project" value="UniProtKB-EC"/>
</dbReference>
<dbReference type="PROSITE" id="PS51384">
    <property type="entry name" value="FAD_FR"/>
    <property type="match status" value="1"/>
</dbReference>
<dbReference type="CDD" id="cd06186">
    <property type="entry name" value="NOX_Duox_like_FAD_NADP"/>
    <property type="match status" value="1"/>
</dbReference>
<dbReference type="Gene3D" id="3.40.50.80">
    <property type="entry name" value="Nucleotide-binding domain of ferredoxin-NADP reductase (FNR) module"/>
    <property type="match status" value="2"/>
</dbReference>
<keyword evidence="5" id="KW-0285">Flavoprotein</keyword>
<proteinExistence type="inferred from homology"/>
<reference evidence="18 19" key="1">
    <citation type="journal article" date="2013" name="Proc. Natl. Acad. Sci. U.S.A.">
        <title>Fine-scale variation in meiotic recombination in Mimulus inferred from population shotgun sequencing.</title>
        <authorList>
            <person name="Hellsten U."/>
            <person name="Wright K.M."/>
            <person name="Jenkins J."/>
            <person name="Shu S."/>
            <person name="Yuan Y."/>
            <person name="Wessler S.R."/>
            <person name="Schmutz J."/>
            <person name="Willis J.H."/>
            <person name="Rokhsar D.S."/>
        </authorList>
    </citation>
    <scope>NUCLEOTIDE SEQUENCE [LARGE SCALE GENOMIC DNA]</scope>
    <source>
        <strain evidence="19">cv. DUN x IM62</strain>
    </source>
</reference>
<feature type="transmembrane region" description="Helical" evidence="16">
    <location>
        <begin position="603"/>
        <end position="623"/>
    </location>
</feature>
<keyword evidence="10" id="KW-0560">Oxidoreductase</keyword>
<dbReference type="GO" id="GO:0000293">
    <property type="term" value="F:ferric-chelate reductase activity"/>
    <property type="evidence" value="ECO:0000318"/>
    <property type="project" value="GO_Central"/>
</dbReference>
<keyword evidence="19" id="KW-1185">Reference proteome</keyword>
<evidence type="ECO:0000256" key="6">
    <source>
        <dbReference type="ARBA" id="ARBA00022692"/>
    </source>
</evidence>
<evidence type="ECO:0000256" key="7">
    <source>
        <dbReference type="ARBA" id="ARBA00022723"/>
    </source>
</evidence>
<dbReference type="InterPro" id="IPR017938">
    <property type="entry name" value="Riboflavin_synthase-like_b-brl"/>
</dbReference>
<keyword evidence="13 16" id="KW-0472">Membrane</keyword>
<keyword evidence="6 16" id="KW-0812">Transmembrane</keyword>
<evidence type="ECO:0000256" key="5">
    <source>
        <dbReference type="ARBA" id="ARBA00022630"/>
    </source>
</evidence>
<keyword evidence="9 16" id="KW-1133">Transmembrane helix</keyword>
<keyword evidence="4" id="KW-0813">Transport</keyword>
<name>A0A022QTY7_ERYGU</name>
<dbReference type="GO" id="GO:0046872">
    <property type="term" value="F:metal ion binding"/>
    <property type="evidence" value="ECO:0007669"/>
    <property type="project" value="UniProtKB-KW"/>
</dbReference>
<evidence type="ECO:0000256" key="11">
    <source>
        <dbReference type="ARBA" id="ARBA00023004"/>
    </source>
</evidence>
<dbReference type="SUPFAM" id="SSF63380">
    <property type="entry name" value="Riboflavin synthase domain-like"/>
    <property type="match status" value="1"/>
</dbReference>
<dbReference type="Pfam" id="PF08022">
    <property type="entry name" value="FAD_binding_8"/>
    <property type="match status" value="1"/>
</dbReference>
<accession>A0A022QTY7</accession>
<dbReference type="InterPro" id="IPR017927">
    <property type="entry name" value="FAD-bd_FR_type"/>
</dbReference>
<feature type="transmembrane region" description="Helical" evidence="16">
    <location>
        <begin position="75"/>
        <end position="95"/>
    </location>
</feature>
<keyword evidence="11" id="KW-0408">Iron</keyword>
<dbReference type="InterPro" id="IPR050369">
    <property type="entry name" value="RBOH/FRE"/>
</dbReference>
<dbReference type="GO" id="GO:0006811">
    <property type="term" value="P:monoatomic ion transport"/>
    <property type="evidence" value="ECO:0007669"/>
    <property type="project" value="UniProtKB-KW"/>
</dbReference>
<dbReference type="AlphaFoldDB" id="A0A022QTY7"/>
<comment type="similarity">
    <text evidence="3">Belongs to the ferric reductase (FRE) family.</text>
</comment>
<comment type="subcellular location">
    <subcellularLocation>
        <location evidence="2">Membrane</location>
        <topology evidence="2">Multi-pass membrane protein</topology>
    </subcellularLocation>
</comment>
<dbReference type="eggNOG" id="KOG0039">
    <property type="taxonomic scope" value="Eukaryota"/>
</dbReference>
<evidence type="ECO:0000256" key="1">
    <source>
        <dbReference type="ARBA" id="ARBA00001974"/>
    </source>
</evidence>
<evidence type="ECO:0000256" key="8">
    <source>
        <dbReference type="ARBA" id="ARBA00022827"/>
    </source>
</evidence>
<evidence type="ECO:0000256" key="13">
    <source>
        <dbReference type="ARBA" id="ARBA00023136"/>
    </source>
</evidence>
<dbReference type="PRINTS" id="PR00466">
    <property type="entry name" value="GP91PHOX"/>
</dbReference>
<evidence type="ECO:0000256" key="4">
    <source>
        <dbReference type="ARBA" id="ARBA00022448"/>
    </source>
</evidence>
<feature type="transmembrane region" description="Helical" evidence="16">
    <location>
        <begin position="21"/>
        <end position="45"/>
    </location>
</feature>
<evidence type="ECO:0000313" key="18">
    <source>
        <dbReference type="EMBL" id="EYU32157.1"/>
    </source>
</evidence>
<keyword evidence="7" id="KW-0479">Metal-binding</keyword>
<dbReference type="InterPro" id="IPR013130">
    <property type="entry name" value="Fe3_Rdtase_TM_dom"/>
</dbReference>
<evidence type="ECO:0000256" key="12">
    <source>
        <dbReference type="ARBA" id="ARBA00023065"/>
    </source>
</evidence>
<feature type="transmembrane region" description="Helical" evidence="16">
    <location>
        <begin position="559"/>
        <end position="583"/>
    </location>
</feature>
<evidence type="ECO:0000256" key="10">
    <source>
        <dbReference type="ARBA" id="ARBA00023002"/>
    </source>
</evidence>
<dbReference type="PhylomeDB" id="A0A022QTY7"/>
<dbReference type="Pfam" id="PF01794">
    <property type="entry name" value="Ferric_reduct"/>
    <property type="match status" value="1"/>
</dbReference>
<evidence type="ECO:0000256" key="9">
    <source>
        <dbReference type="ARBA" id="ARBA00022989"/>
    </source>
</evidence>
<feature type="domain" description="FAD-binding FR-type" evidence="17">
    <location>
        <begin position="334"/>
        <end position="440"/>
    </location>
</feature>
<comment type="cofactor">
    <cofactor evidence="1">
        <name>FAD</name>
        <dbReference type="ChEBI" id="CHEBI:57692"/>
    </cofactor>
</comment>
<feature type="transmembrane region" description="Helical" evidence="16">
    <location>
        <begin position="263"/>
        <end position="283"/>
    </location>
</feature>
<dbReference type="SFLD" id="SFLDG01168">
    <property type="entry name" value="Ferric_reductase_subgroup_(FRE"/>
    <property type="match status" value="1"/>
</dbReference>
<evidence type="ECO:0000256" key="16">
    <source>
        <dbReference type="SAM" id="Phobius"/>
    </source>
</evidence>
<dbReference type="PANTHER" id="PTHR11972:SF41">
    <property type="entry name" value="FERRIC REDUCTION OXIDASE 2"/>
    <property type="match status" value="1"/>
</dbReference>
<keyword evidence="8" id="KW-0274">FAD</keyword>
<dbReference type="SUPFAM" id="SSF52343">
    <property type="entry name" value="Ferredoxin reductase-like, C-terminal NADP-linked domain"/>
    <property type="match status" value="1"/>
</dbReference>
<dbReference type="Pfam" id="PF08030">
    <property type="entry name" value="NAD_binding_6"/>
    <property type="match status" value="1"/>
</dbReference>
<comment type="catalytic activity">
    <reaction evidence="14">
        <text>2 a Fe(II)-siderophore + NAD(+) + H(+) = 2 a Fe(III)-siderophore + NADH</text>
        <dbReference type="Rhea" id="RHEA:15061"/>
        <dbReference type="Rhea" id="RHEA-COMP:11342"/>
        <dbReference type="Rhea" id="RHEA-COMP:11344"/>
        <dbReference type="ChEBI" id="CHEBI:15378"/>
        <dbReference type="ChEBI" id="CHEBI:29033"/>
        <dbReference type="ChEBI" id="CHEBI:29034"/>
        <dbReference type="ChEBI" id="CHEBI:57540"/>
        <dbReference type="ChEBI" id="CHEBI:57945"/>
        <dbReference type="EC" id="1.16.1.7"/>
    </reaction>
</comment>
<dbReference type="InterPro" id="IPR013112">
    <property type="entry name" value="FAD-bd_8"/>
</dbReference>
<dbReference type="InterPro" id="IPR000778">
    <property type="entry name" value="Cyt_b245_heavy_chain"/>
</dbReference>
<dbReference type="InterPro" id="IPR039261">
    <property type="entry name" value="FNR_nucleotide-bd"/>
</dbReference>
<dbReference type="SFLD" id="SFLDS00052">
    <property type="entry name" value="Ferric_Reductase_Domain"/>
    <property type="match status" value="1"/>
</dbReference>
<keyword evidence="12" id="KW-0406">Ion transport</keyword>
<evidence type="ECO:0000256" key="3">
    <source>
        <dbReference type="ARBA" id="ARBA00006278"/>
    </source>
</evidence>
<evidence type="ECO:0000256" key="15">
    <source>
        <dbReference type="ARBA" id="ARBA00066905"/>
    </source>
</evidence>
<dbReference type="EMBL" id="KI630880">
    <property type="protein sequence ID" value="EYU32157.1"/>
    <property type="molecule type" value="Genomic_DNA"/>
</dbReference>
<evidence type="ECO:0000256" key="2">
    <source>
        <dbReference type="ARBA" id="ARBA00004141"/>
    </source>
</evidence>
<dbReference type="GO" id="GO:0005886">
    <property type="term" value="C:plasma membrane"/>
    <property type="evidence" value="ECO:0000318"/>
    <property type="project" value="GO_Central"/>
</dbReference>
<evidence type="ECO:0000313" key="19">
    <source>
        <dbReference type="Proteomes" id="UP000030748"/>
    </source>
</evidence>
<feature type="transmembrane region" description="Helical" evidence="16">
    <location>
        <begin position="130"/>
        <end position="151"/>
    </location>
</feature>
<gene>
    <name evidence="18" type="ORF">MIMGU_mgv1a019436mg</name>
</gene>
<dbReference type="FunFam" id="3.40.50.80:FF:000039">
    <property type="entry name" value="Ferric reduction oxidase 3"/>
    <property type="match status" value="1"/>
</dbReference>
<organism evidence="18 19">
    <name type="scientific">Erythranthe guttata</name>
    <name type="common">Yellow monkey flower</name>
    <name type="synonym">Mimulus guttatus</name>
    <dbReference type="NCBI Taxonomy" id="4155"/>
    <lineage>
        <taxon>Eukaryota</taxon>
        <taxon>Viridiplantae</taxon>
        <taxon>Streptophyta</taxon>
        <taxon>Embryophyta</taxon>
        <taxon>Tracheophyta</taxon>
        <taxon>Spermatophyta</taxon>
        <taxon>Magnoliopsida</taxon>
        <taxon>eudicotyledons</taxon>
        <taxon>Gunneridae</taxon>
        <taxon>Pentapetalae</taxon>
        <taxon>asterids</taxon>
        <taxon>lamiids</taxon>
        <taxon>Lamiales</taxon>
        <taxon>Phrymaceae</taxon>
        <taxon>Erythranthe</taxon>
    </lineage>
</organism>
<feature type="transmembrane region" description="Helical" evidence="16">
    <location>
        <begin position="222"/>
        <end position="243"/>
    </location>
</feature>
<dbReference type="Proteomes" id="UP000030748">
    <property type="component" value="Unassembled WGS sequence"/>
</dbReference>
<protein>
    <recommendedName>
        <fullName evidence="15">ferric-chelate reductase (NADH)</fullName>
        <ecNumber evidence="15">1.16.1.7</ecNumber>
    </recommendedName>
</protein>
<dbReference type="InterPro" id="IPR013121">
    <property type="entry name" value="Fe_red_NAD-bd_6"/>
</dbReference>
<evidence type="ECO:0000256" key="14">
    <source>
        <dbReference type="ARBA" id="ARBA00050970"/>
    </source>
</evidence>
<dbReference type="EC" id="1.16.1.7" evidence="15"/>